<sequence length="152" mass="16429">MKRILLFLLAAPVFAVEPLSPQDLENQAISGPAGTSAAAGEMVRDKPAPGSEGETTTQSAEDSFAEVMAEASDILRRRSGLKYDLSVTGVHYAGSSDDRVYENGAFQVDVPERIDQVSLENIRVRGSDRPAMGNVFMQNIEVNNSEMVVTPR</sequence>
<feature type="chain" id="PRO_5020442592" evidence="2">
    <location>
        <begin position="16"/>
        <end position="152"/>
    </location>
</feature>
<dbReference type="Proteomes" id="UP000298049">
    <property type="component" value="Chromosome"/>
</dbReference>
<dbReference type="KEGG" id="hmi:soil367_17480"/>
<evidence type="ECO:0000256" key="2">
    <source>
        <dbReference type="SAM" id="SignalP"/>
    </source>
</evidence>
<proteinExistence type="predicted"/>
<dbReference type="RefSeq" id="WP_136550280.1">
    <property type="nucleotide sequence ID" value="NZ_CP031093.1"/>
</dbReference>
<gene>
    <name evidence="3" type="ORF">soil367_17480</name>
</gene>
<protein>
    <submittedName>
        <fullName evidence="3">Uncharacterized protein</fullName>
    </submittedName>
</protein>
<dbReference type="AlphaFoldDB" id="A0A4P7XKJ1"/>
<evidence type="ECO:0000256" key="1">
    <source>
        <dbReference type="SAM" id="MobiDB-lite"/>
    </source>
</evidence>
<feature type="region of interest" description="Disordered" evidence="1">
    <location>
        <begin position="26"/>
        <end position="62"/>
    </location>
</feature>
<dbReference type="EMBL" id="CP031093">
    <property type="protein sequence ID" value="QCF27568.1"/>
    <property type="molecule type" value="Genomic_DNA"/>
</dbReference>
<evidence type="ECO:0000313" key="3">
    <source>
        <dbReference type="EMBL" id="QCF27568.1"/>
    </source>
</evidence>
<keyword evidence="2" id="KW-0732">Signal</keyword>
<reference evidence="3 4" key="1">
    <citation type="submission" date="2018-07" db="EMBL/GenBank/DDBJ databases">
        <title>Marsedoiliclastica nanhaica gen. nov. sp. nov., a novel marine hydrocarbonoclastic bacterium isolated from an in-situ enriched hydrocarbon-degrading consortium in deep-sea sediment.</title>
        <authorList>
            <person name="Dong C."/>
            <person name="Ma T."/>
            <person name="Liu R."/>
            <person name="Shao Z."/>
        </authorList>
    </citation>
    <scope>NUCLEOTIDE SEQUENCE [LARGE SCALE GENOMIC DNA]</scope>
    <source>
        <strain evidence="4">soil36-7</strain>
    </source>
</reference>
<name>A0A4P7XKJ1_9ALTE</name>
<organism evidence="3 4">
    <name type="scientific">Hydrocarboniclastica marina</name>
    <dbReference type="NCBI Taxonomy" id="2259620"/>
    <lineage>
        <taxon>Bacteria</taxon>
        <taxon>Pseudomonadati</taxon>
        <taxon>Pseudomonadota</taxon>
        <taxon>Gammaproteobacteria</taxon>
        <taxon>Alteromonadales</taxon>
        <taxon>Alteromonadaceae</taxon>
        <taxon>Hydrocarboniclastica</taxon>
    </lineage>
</organism>
<keyword evidence="4" id="KW-1185">Reference proteome</keyword>
<evidence type="ECO:0000313" key="4">
    <source>
        <dbReference type="Proteomes" id="UP000298049"/>
    </source>
</evidence>
<feature type="signal peptide" evidence="2">
    <location>
        <begin position="1"/>
        <end position="15"/>
    </location>
</feature>
<accession>A0A4P7XKJ1</accession>